<evidence type="ECO:0000313" key="2">
    <source>
        <dbReference type="Proteomes" id="UP000435112"/>
    </source>
</evidence>
<evidence type="ECO:0000313" key="1">
    <source>
        <dbReference type="EMBL" id="KAE8973035.1"/>
    </source>
</evidence>
<reference evidence="1 2" key="1">
    <citation type="submission" date="2018-09" db="EMBL/GenBank/DDBJ databases">
        <title>Genomic investigation of the strawberry pathogen Phytophthora fragariae indicates pathogenicity is determined by transcriptional variation in three key races.</title>
        <authorList>
            <person name="Adams T.M."/>
            <person name="Armitage A.D."/>
            <person name="Sobczyk M.K."/>
            <person name="Bates H.J."/>
            <person name="Dunwell J.M."/>
            <person name="Nellist C.F."/>
            <person name="Harrison R.J."/>
        </authorList>
    </citation>
    <scope>NUCLEOTIDE SEQUENCE [LARGE SCALE GENOMIC DNA]</scope>
    <source>
        <strain evidence="1 2">SCRP324</strain>
    </source>
</reference>
<sequence>MREQCEVELQSLREKLESIHFALTKKDFFCCTDRLLSTHFMDFDTRAAQTERFHRGTTRRIDQARVQRIADEVANAVKFGAITLYHVDVVSARRPESAPFEVPQDNTTAQAI</sequence>
<dbReference type="Proteomes" id="UP000435112">
    <property type="component" value="Unassembled WGS sequence"/>
</dbReference>
<comment type="caution">
    <text evidence="1">The sequence shown here is derived from an EMBL/GenBank/DDBJ whole genome shotgun (WGS) entry which is preliminary data.</text>
</comment>
<dbReference type="OrthoDB" id="126207at2759"/>
<proteinExistence type="predicted"/>
<name>A0A6A3HWB6_9STRA</name>
<dbReference type="AlphaFoldDB" id="A0A6A3HWB6"/>
<accession>A0A6A3HWB6</accession>
<gene>
    <name evidence="1" type="ORF">PR002_g26326</name>
</gene>
<protein>
    <submittedName>
        <fullName evidence="1">Uncharacterized protein</fullName>
    </submittedName>
</protein>
<organism evidence="1 2">
    <name type="scientific">Phytophthora rubi</name>
    <dbReference type="NCBI Taxonomy" id="129364"/>
    <lineage>
        <taxon>Eukaryota</taxon>
        <taxon>Sar</taxon>
        <taxon>Stramenopiles</taxon>
        <taxon>Oomycota</taxon>
        <taxon>Peronosporomycetes</taxon>
        <taxon>Peronosporales</taxon>
        <taxon>Peronosporaceae</taxon>
        <taxon>Phytophthora</taxon>
    </lineage>
</organism>
<dbReference type="EMBL" id="QXFU01003745">
    <property type="protein sequence ID" value="KAE8973035.1"/>
    <property type="molecule type" value="Genomic_DNA"/>
</dbReference>